<protein>
    <submittedName>
        <fullName evidence="4">Putative piggybac transposable element-derived</fullName>
    </submittedName>
</protein>
<dbReference type="PANTHER" id="PTHR47272:SF1">
    <property type="entry name" value="PIGGYBAC TRANSPOSABLE ELEMENT-DERIVED PROTEIN 3-LIKE"/>
    <property type="match status" value="1"/>
</dbReference>
<reference evidence="4" key="1">
    <citation type="journal article" date="2018" name="PLoS Negl. Trop. Dis.">
        <title>Sialome diversity of ticks revealed by RNAseq of single tick salivary glands.</title>
        <authorList>
            <person name="Perner J."/>
            <person name="Kropackova S."/>
            <person name="Kopacek P."/>
            <person name="Ribeiro J.M."/>
        </authorList>
    </citation>
    <scope>NUCLEOTIDE SEQUENCE</scope>
    <source>
        <strain evidence="4">Siblings of single egg batch collected in Ceske Budejovice</strain>
        <tissue evidence="4">Salivary glands</tissue>
    </source>
</reference>
<evidence type="ECO:0000256" key="2">
    <source>
        <dbReference type="SAM" id="SignalP"/>
    </source>
</evidence>
<accession>A0A147BBQ2</accession>
<dbReference type="InterPro" id="IPR029526">
    <property type="entry name" value="PGBD"/>
</dbReference>
<name>A0A147BBQ2_IXORI</name>
<feature type="region of interest" description="Disordered" evidence="1">
    <location>
        <begin position="57"/>
        <end position="99"/>
    </location>
</feature>
<proteinExistence type="predicted"/>
<organism evidence="4">
    <name type="scientific">Ixodes ricinus</name>
    <name type="common">Common tick</name>
    <name type="synonym">Acarus ricinus</name>
    <dbReference type="NCBI Taxonomy" id="34613"/>
    <lineage>
        <taxon>Eukaryota</taxon>
        <taxon>Metazoa</taxon>
        <taxon>Ecdysozoa</taxon>
        <taxon>Arthropoda</taxon>
        <taxon>Chelicerata</taxon>
        <taxon>Arachnida</taxon>
        <taxon>Acari</taxon>
        <taxon>Parasitiformes</taxon>
        <taxon>Ixodida</taxon>
        <taxon>Ixodoidea</taxon>
        <taxon>Ixodidae</taxon>
        <taxon>Ixodinae</taxon>
        <taxon>Ixodes</taxon>
    </lineage>
</organism>
<keyword evidence="2" id="KW-0732">Signal</keyword>
<dbReference type="AlphaFoldDB" id="A0A147BBQ2"/>
<sequence>MFFVCFFSCILLQFGNVFILAQAPAVFAPSSFYTAATTRPKRLFQKNVIECVDTNESDFSCDESSGDEASIDVEDSTSEEDEDVNELDGNQTTERTDVRQSDLKSRYTNKRYTWRKAAFDHQPTVYQDEFPLPPAEPPTAKQYFDMFVSRSMMKEVVEETNKYYLQKNGTSLNLTVEELASVLGMFFRMGLVDMHRVRAYWETGSRYELVAQVMSRNRFEKITSHLHFTDNDAATDQMKEDKCWKVRPWLSSLRDNMVCVPQEKKSSVDEILIPFRGRSHIRQYLPNKPKSKWGLKLWARAGESGLCYDFDVYQGCSRGMYGYQEGYQLGLGAGVVLQLCTSLPDRKDNLIVADNYFTGPHLVSELTSSGIAYIGTVRENRLKSCKLMDEKSMKKKGRGACDFSVASCENKSMVAVKWYDNRPVTLVSNCSGVEPTVTVKRWDKKTKDHILVECPAVILDYSKSMGGVDLLDKMCYSYRFAIRSKRWYLYIFWHTVKMAAVNAWLMQRRIDQQQGQKSAPLREFLAELATSLVLYLKRSAGRPSEENLPPAKKQACMAIPRDVRTDGTQHWPIWNERRNRCKACTSGYTFISCSKCQVSLCINKDRNCFVQFHN</sequence>
<feature type="domain" description="PiggyBac transposable element-derived protein" evidence="3">
    <location>
        <begin position="139"/>
        <end position="504"/>
    </location>
</feature>
<dbReference type="EMBL" id="GEGO01007223">
    <property type="protein sequence ID" value="JAR88181.1"/>
    <property type="molecule type" value="Transcribed_RNA"/>
</dbReference>
<dbReference type="PANTHER" id="PTHR47272">
    <property type="entry name" value="DDE_TNP_1_7 DOMAIN-CONTAINING PROTEIN"/>
    <property type="match status" value="1"/>
</dbReference>
<feature type="chain" id="PRO_5007541925" evidence="2">
    <location>
        <begin position="22"/>
        <end position="614"/>
    </location>
</feature>
<evidence type="ECO:0000313" key="4">
    <source>
        <dbReference type="EMBL" id="JAR88181.1"/>
    </source>
</evidence>
<feature type="signal peptide" evidence="2">
    <location>
        <begin position="1"/>
        <end position="21"/>
    </location>
</feature>
<dbReference type="Pfam" id="PF13843">
    <property type="entry name" value="DDE_Tnp_1_7"/>
    <property type="match status" value="1"/>
</dbReference>
<evidence type="ECO:0000259" key="3">
    <source>
        <dbReference type="Pfam" id="PF13843"/>
    </source>
</evidence>
<evidence type="ECO:0000256" key="1">
    <source>
        <dbReference type="SAM" id="MobiDB-lite"/>
    </source>
</evidence>
<feature type="compositionally biased region" description="Acidic residues" evidence="1">
    <location>
        <begin position="57"/>
        <end position="86"/>
    </location>
</feature>